<proteinExistence type="predicted"/>
<accession>A0A250ITZ3</accession>
<dbReference type="AlphaFoldDB" id="A0A250ITZ3"/>
<dbReference type="Proteomes" id="UP000217257">
    <property type="component" value="Chromosome"/>
</dbReference>
<dbReference type="EMBL" id="CP022098">
    <property type="protein sequence ID" value="ATB34621.1"/>
    <property type="molecule type" value="Genomic_DNA"/>
</dbReference>
<protein>
    <submittedName>
        <fullName evidence="2">Uncharacterized protein</fullName>
    </submittedName>
</protein>
<gene>
    <name evidence="2" type="ORF">CYFUS_000028</name>
</gene>
<keyword evidence="1" id="KW-1133">Transmembrane helix</keyword>
<reference evidence="2 3" key="1">
    <citation type="submission" date="2017-06" db="EMBL/GenBank/DDBJ databases">
        <title>Sequencing and comparative analysis of myxobacterial genomes.</title>
        <authorList>
            <person name="Rupp O."/>
            <person name="Goesmann A."/>
            <person name="Sogaard-Andersen L."/>
        </authorList>
    </citation>
    <scope>NUCLEOTIDE SEQUENCE [LARGE SCALE GENOMIC DNA]</scope>
    <source>
        <strain evidence="2 3">DSM 52655</strain>
    </source>
</reference>
<dbReference type="RefSeq" id="WP_232537279.1">
    <property type="nucleotide sequence ID" value="NZ_CP022098.1"/>
</dbReference>
<feature type="transmembrane region" description="Helical" evidence="1">
    <location>
        <begin position="39"/>
        <end position="71"/>
    </location>
</feature>
<sequence>MDAFVECTKGRGEWAEEYVAEFDAVEPAIDWLKKHRRELAVGTVVVIAGVAFAVVVAGSAGAVLVLTPLLVMAERSPGMLSDIQLAGVCR</sequence>
<evidence type="ECO:0000313" key="3">
    <source>
        <dbReference type="Proteomes" id="UP000217257"/>
    </source>
</evidence>
<keyword evidence="1" id="KW-0472">Membrane</keyword>
<keyword evidence="1" id="KW-0812">Transmembrane</keyword>
<evidence type="ECO:0000256" key="1">
    <source>
        <dbReference type="SAM" id="Phobius"/>
    </source>
</evidence>
<name>A0A250ITZ3_9BACT</name>
<organism evidence="2 3">
    <name type="scientific">Cystobacter fuscus</name>
    <dbReference type="NCBI Taxonomy" id="43"/>
    <lineage>
        <taxon>Bacteria</taxon>
        <taxon>Pseudomonadati</taxon>
        <taxon>Myxococcota</taxon>
        <taxon>Myxococcia</taxon>
        <taxon>Myxococcales</taxon>
        <taxon>Cystobacterineae</taxon>
        <taxon>Archangiaceae</taxon>
        <taxon>Cystobacter</taxon>
    </lineage>
</organism>
<evidence type="ECO:0000313" key="2">
    <source>
        <dbReference type="EMBL" id="ATB34621.1"/>
    </source>
</evidence>
<dbReference type="KEGG" id="cfus:CYFUS_000028"/>